<proteinExistence type="predicted"/>
<sequence>MFYLKTKFRLLVNRPRTSVHCIIKYKEQKSVDNKPRYGQPKKFSEVAERWLVRQIKKEPETSASNLAKVTKICLDIDVMPKTVGKYLHSNGFKVGTSRNKP</sequence>
<organism evidence="1 2">
    <name type="scientific">Trichonephila clavata</name>
    <name type="common">Joro spider</name>
    <name type="synonym">Nephila clavata</name>
    <dbReference type="NCBI Taxonomy" id="2740835"/>
    <lineage>
        <taxon>Eukaryota</taxon>
        <taxon>Metazoa</taxon>
        <taxon>Ecdysozoa</taxon>
        <taxon>Arthropoda</taxon>
        <taxon>Chelicerata</taxon>
        <taxon>Arachnida</taxon>
        <taxon>Araneae</taxon>
        <taxon>Araneomorphae</taxon>
        <taxon>Entelegynae</taxon>
        <taxon>Araneoidea</taxon>
        <taxon>Nephilidae</taxon>
        <taxon>Trichonephila</taxon>
    </lineage>
</organism>
<evidence type="ECO:0000313" key="1">
    <source>
        <dbReference type="EMBL" id="GFQ78955.1"/>
    </source>
</evidence>
<dbReference type="EMBL" id="BMAO01031974">
    <property type="protein sequence ID" value="GFQ78955.1"/>
    <property type="molecule type" value="Genomic_DNA"/>
</dbReference>
<evidence type="ECO:0008006" key="3">
    <source>
        <dbReference type="Google" id="ProtNLM"/>
    </source>
</evidence>
<protein>
    <recommendedName>
        <fullName evidence="3">Transposase</fullName>
    </recommendedName>
</protein>
<keyword evidence="2" id="KW-1185">Reference proteome</keyword>
<comment type="caution">
    <text evidence="1">The sequence shown here is derived from an EMBL/GenBank/DDBJ whole genome shotgun (WGS) entry which is preliminary data.</text>
</comment>
<dbReference type="OrthoDB" id="4843387at2759"/>
<name>A0A8X6FF76_TRICU</name>
<gene>
    <name evidence="1" type="ORF">TNCT_205121</name>
</gene>
<reference evidence="1" key="1">
    <citation type="submission" date="2020-07" db="EMBL/GenBank/DDBJ databases">
        <title>Multicomponent nature underlies the extraordinary mechanical properties of spider dragline silk.</title>
        <authorList>
            <person name="Kono N."/>
            <person name="Nakamura H."/>
            <person name="Mori M."/>
            <person name="Yoshida Y."/>
            <person name="Ohtoshi R."/>
            <person name="Malay A.D."/>
            <person name="Moran D.A.P."/>
            <person name="Tomita M."/>
            <person name="Numata K."/>
            <person name="Arakawa K."/>
        </authorList>
    </citation>
    <scope>NUCLEOTIDE SEQUENCE</scope>
</reference>
<dbReference type="AlphaFoldDB" id="A0A8X6FF76"/>
<accession>A0A8X6FF76</accession>
<dbReference type="Proteomes" id="UP000887116">
    <property type="component" value="Unassembled WGS sequence"/>
</dbReference>
<evidence type="ECO:0000313" key="2">
    <source>
        <dbReference type="Proteomes" id="UP000887116"/>
    </source>
</evidence>